<protein>
    <submittedName>
        <fullName evidence="1">Uncharacterized protein</fullName>
    </submittedName>
</protein>
<name>A0AAV4UC42_9ARAC</name>
<sequence length="107" mass="12002">MRKFQPFPATRQSNRFGIHRIPPSVSYPRSISFPNYTKCCAGAEPPSSPPLLASLSLCTTTEKAERCGIRTVINYVEMRHSLCYRVLPIGIAIIKVPKCLTEMMSLE</sequence>
<accession>A0AAV4UC42</accession>
<evidence type="ECO:0000313" key="2">
    <source>
        <dbReference type="Proteomes" id="UP001054837"/>
    </source>
</evidence>
<gene>
    <name evidence="1" type="ORF">CDAR_578571</name>
</gene>
<comment type="caution">
    <text evidence="1">The sequence shown here is derived from an EMBL/GenBank/DDBJ whole genome shotgun (WGS) entry which is preliminary data.</text>
</comment>
<keyword evidence="2" id="KW-1185">Reference proteome</keyword>
<dbReference type="Proteomes" id="UP001054837">
    <property type="component" value="Unassembled WGS sequence"/>
</dbReference>
<dbReference type="AlphaFoldDB" id="A0AAV4UC42"/>
<dbReference type="EMBL" id="BPLQ01011075">
    <property type="protein sequence ID" value="GIY55264.1"/>
    <property type="molecule type" value="Genomic_DNA"/>
</dbReference>
<evidence type="ECO:0000313" key="1">
    <source>
        <dbReference type="EMBL" id="GIY55264.1"/>
    </source>
</evidence>
<proteinExistence type="predicted"/>
<reference evidence="1 2" key="1">
    <citation type="submission" date="2021-06" db="EMBL/GenBank/DDBJ databases">
        <title>Caerostris darwini draft genome.</title>
        <authorList>
            <person name="Kono N."/>
            <person name="Arakawa K."/>
        </authorList>
    </citation>
    <scope>NUCLEOTIDE SEQUENCE [LARGE SCALE GENOMIC DNA]</scope>
</reference>
<organism evidence="1 2">
    <name type="scientific">Caerostris darwini</name>
    <dbReference type="NCBI Taxonomy" id="1538125"/>
    <lineage>
        <taxon>Eukaryota</taxon>
        <taxon>Metazoa</taxon>
        <taxon>Ecdysozoa</taxon>
        <taxon>Arthropoda</taxon>
        <taxon>Chelicerata</taxon>
        <taxon>Arachnida</taxon>
        <taxon>Araneae</taxon>
        <taxon>Araneomorphae</taxon>
        <taxon>Entelegynae</taxon>
        <taxon>Araneoidea</taxon>
        <taxon>Araneidae</taxon>
        <taxon>Caerostris</taxon>
    </lineage>
</organism>